<feature type="transmembrane region" description="Helical" evidence="8">
    <location>
        <begin position="217"/>
        <end position="237"/>
    </location>
</feature>
<evidence type="ECO:0000256" key="2">
    <source>
        <dbReference type="ARBA" id="ARBA00010692"/>
    </source>
</evidence>
<dbReference type="PANTHER" id="PTHR34295:SF4">
    <property type="entry name" value="BIOTIN TRANSPORTER BIOY-RELATED"/>
    <property type="match status" value="1"/>
</dbReference>
<evidence type="ECO:0000256" key="5">
    <source>
        <dbReference type="ARBA" id="ARBA00022692"/>
    </source>
</evidence>
<feature type="transmembrane region" description="Helical" evidence="8">
    <location>
        <begin position="300"/>
        <end position="324"/>
    </location>
</feature>
<feature type="transmembrane region" description="Helical" evidence="8">
    <location>
        <begin position="29"/>
        <end position="49"/>
    </location>
</feature>
<organism evidence="9 10">
    <name type="scientific">Terrihabitans rhizophilus</name>
    <dbReference type="NCBI Taxonomy" id="3092662"/>
    <lineage>
        <taxon>Bacteria</taxon>
        <taxon>Pseudomonadati</taxon>
        <taxon>Pseudomonadota</taxon>
        <taxon>Alphaproteobacteria</taxon>
        <taxon>Hyphomicrobiales</taxon>
        <taxon>Terrihabitans</taxon>
    </lineage>
</organism>
<evidence type="ECO:0000256" key="6">
    <source>
        <dbReference type="ARBA" id="ARBA00022989"/>
    </source>
</evidence>
<dbReference type="EMBL" id="JAXAFJ010000002">
    <property type="protein sequence ID" value="MDX6805652.1"/>
    <property type="molecule type" value="Genomic_DNA"/>
</dbReference>
<feature type="transmembrane region" description="Helical" evidence="8">
    <location>
        <begin position="56"/>
        <end position="74"/>
    </location>
</feature>
<sequence length="372" mass="37746">MDLRTLGRVVFFAALIAALGLVPRFDLPMLGGVPITAQSLGVTLAGVFLGPRNGALSALLFLIGVGFGFPILAGGRGGFDVFTGPTVGYVLGFVPGAFVAGWAMERWGGRLGPFMGGTLAGFLGGYVVLNLIGIPVNLWLTGRGLGSGVDLALGLLAGGVVKALVTGLAAFLFRESLATEVQEGGGGDMETRDLVRIALFAAIIAALGLLPKFDLPVAGGVPITAQSMGVMLAGVILGARQGALAVMLFLFVVALGAPLLAGGRGGLGVFFGPGGGFLIGFVPAAYATGVMMDKLGRTPLLIAAIFASVIGGILVMYAFGIPWLAWKANLTLLKAFYASTVFLPGDLLKAVAVGFIAELASRAAPQALARGR</sequence>
<evidence type="ECO:0000256" key="4">
    <source>
        <dbReference type="ARBA" id="ARBA00022475"/>
    </source>
</evidence>
<accession>A0ABU4RLF9</accession>
<feature type="transmembrane region" description="Helical" evidence="8">
    <location>
        <begin position="244"/>
        <end position="261"/>
    </location>
</feature>
<evidence type="ECO:0000256" key="8">
    <source>
        <dbReference type="SAM" id="Phobius"/>
    </source>
</evidence>
<evidence type="ECO:0000256" key="7">
    <source>
        <dbReference type="ARBA" id="ARBA00023136"/>
    </source>
</evidence>
<gene>
    <name evidence="9" type="ORF">SCD90_06220</name>
</gene>
<proteinExistence type="inferred from homology"/>
<dbReference type="RefSeq" id="WP_319843759.1">
    <property type="nucleotide sequence ID" value="NZ_JAXAFJ010000002.1"/>
</dbReference>
<evidence type="ECO:0000256" key="1">
    <source>
        <dbReference type="ARBA" id="ARBA00004651"/>
    </source>
</evidence>
<dbReference type="Proteomes" id="UP001274321">
    <property type="component" value="Unassembled WGS sequence"/>
</dbReference>
<feature type="transmembrane region" description="Helical" evidence="8">
    <location>
        <begin position="5"/>
        <end position="23"/>
    </location>
</feature>
<protein>
    <submittedName>
        <fullName evidence="9">Biotin transporter BioY</fullName>
    </submittedName>
</protein>
<feature type="transmembrane region" description="Helical" evidence="8">
    <location>
        <begin position="116"/>
        <end position="140"/>
    </location>
</feature>
<comment type="caution">
    <text evidence="9">The sequence shown here is derived from an EMBL/GenBank/DDBJ whole genome shotgun (WGS) entry which is preliminary data.</text>
</comment>
<keyword evidence="7 8" id="KW-0472">Membrane</keyword>
<feature type="transmembrane region" description="Helical" evidence="8">
    <location>
        <begin position="336"/>
        <end position="360"/>
    </location>
</feature>
<comment type="similarity">
    <text evidence="2">Belongs to the BioY family.</text>
</comment>
<dbReference type="PANTHER" id="PTHR34295">
    <property type="entry name" value="BIOTIN TRANSPORTER BIOY"/>
    <property type="match status" value="1"/>
</dbReference>
<evidence type="ECO:0000256" key="3">
    <source>
        <dbReference type="ARBA" id="ARBA00022448"/>
    </source>
</evidence>
<reference evidence="9 10" key="1">
    <citation type="submission" date="2023-11" db="EMBL/GenBank/DDBJ databases">
        <authorList>
            <person name="Bao R."/>
        </authorList>
    </citation>
    <scope>NUCLEOTIDE SEQUENCE [LARGE SCALE GENOMIC DNA]</scope>
    <source>
        <strain evidence="9 10">PJ23</strain>
    </source>
</reference>
<keyword evidence="6 8" id="KW-1133">Transmembrane helix</keyword>
<name>A0ABU4RLF9_9HYPH</name>
<feature type="transmembrane region" description="Helical" evidence="8">
    <location>
        <begin position="194"/>
        <end position="211"/>
    </location>
</feature>
<evidence type="ECO:0000313" key="10">
    <source>
        <dbReference type="Proteomes" id="UP001274321"/>
    </source>
</evidence>
<keyword evidence="10" id="KW-1185">Reference proteome</keyword>
<dbReference type="Gene3D" id="1.10.1760.20">
    <property type="match status" value="2"/>
</dbReference>
<feature type="transmembrane region" description="Helical" evidence="8">
    <location>
        <begin position="267"/>
        <end position="288"/>
    </location>
</feature>
<dbReference type="Pfam" id="PF02632">
    <property type="entry name" value="BioY"/>
    <property type="match status" value="2"/>
</dbReference>
<keyword evidence="5 8" id="KW-0812">Transmembrane</keyword>
<comment type="subcellular location">
    <subcellularLocation>
        <location evidence="1">Cell membrane</location>
        <topology evidence="1">Multi-pass membrane protein</topology>
    </subcellularLocation>
</comment>
<keyword evidence="3" id="KW-0813">Transport</keyword>
<feature type="transmembrane region" description="Helical" evidence="8">
    <location>
        <begin position="152"/>
        <end position="173"/>
    </location>
</feature>
<feature type="transmembrane region" description="Helical" evidence="8">
    <location>
        <begin position="86"/>
        <end position="104"/>
    </location>
</feature>
<evidence type="ECO:0000313" key="9">
    <source>
        <dbReference type="EMBL" id="MDX6805652.1"/>
    </source>
</evidence>
<dbReference type="InterPro" id="IPR003784">
    <property type="entry name" value="BioY"/>
</dbReference>
<keyword evidence="4" id="KW-1003">Cell membrane</keyword>